<accession>T1AM38</accession>
<evidence type="ECO:0000313" key="1">
    <source>
        <dbReference type="EMBL" id="EQD57543.1"/>
    </source>
</evidence>
<reference evidence="1" key="2">
    <citation type="journal article" date="2014" name="ISME J.">
        <title>Microbial stratification in low pH oxic and suboxic macroscopic growths along an acid mine drainage.</title>
        <authorList>
            <person name="Mendez-Garcia C."/>
            <person name="Mesa V."/>
            <person name="Sprenger R.R."/>
            <person name="Richter M."/>
            <person name="Diez M.S."/>
            <person name="Solano J."/>
            <person name="Bargiela R."/>
            <person name="Golyshina O.V."/>
            <person name="Manteca A."/>
            <person name="Ramos J.L."/>
            <person name="Gallego J.R."/>
            <person name="Llorente I."/>
            <person name="Martins Dos Santos V.A."/>
            <person name="Jensen O.N."/>
            <person name="Pelaez A.I."/>
            <person name="Sanchez J."/>
            <person name="Ferrer M."/>
        </authorList>
    </citation>
    <scope>NUCLEOTIDE SEQUENCE</scope>
</reference>
<sequence>DAFKSSDRGKDLSEEIHSMFADLKKSLESGDMDERRRKKDTFDGKMKELVERYGLYSDLHKPVEYIRNGLGS</sequence>
<comment type="caution">
    <text evidence="1">The sequence shown here is derived from an EMBL/GenBank/DDBJ whole genome shotgun (WGS) entry which is preliminary data.</text>
</comment>
<dbReference type="AlphaFoldDB" id="T1AM38"/>
<gene>
    <name evidence="1" type="ORF">B2A_04749</name>
</gene>
<feature type="non-terminal residue" evidence="1">
    <location>
        <position position="72"/>
    </location>
</feature>
<name>T1AM38_9ZZZZ</name>
<reference evidence="1" key="1">
    <citation type="submission" date="2013-08" db="EMBL/GenBank/DDBJ databases">
        <authorList>
            <person name="Mendez C."/>
            <person name="Richter M."/>
            <person name="Ferrer M."/>
            <person name="Sanchez J."/>
        </authorList>
    </citation>
    <scope>NUCLEOTIDE SEQUENCE</scope>
</reference>
<feature type="non-terminal residue" evidence="1">
    <location>
        <position position="1"/>
    </location>
</feature>
<proteinExistence type="predicted"/>
<dbReference type="EMBL" id="AUZZ01003221">
    <property type="protein sequence ID" value="EQD57543.1"/>
    <property type="molecule type" value="Genomic_DNA"/>
</dbReference>
<protein>
    <submittedName>
        <fullName evidence="1">Uncharacterized protein</fullName>
    </submittedName>
</protein>
<organism evidence="1">
    <name type="scientific">mine drainage metagenome</name>
    <dbReference type="NCBI Taxonomy" id="410659"/>
    <lineage>
        <taxon>unclassified sequences</taxon>
        <taxon>metagenomes</taxon>
        <taxon>ecological metagenomes</taxon>
    </lineage>
</organism>